<accession>A0ABM1TSC7</accession>
<evidence type="ECO:0000313" key="2">
    <source>
        <dbReference type="Proteomes" id="UP000694941"/>
    </source>
</evidence>
<dbReference type="Proteomes" id="UP000694941">
    <property type="component" value="Unplaced"/>
</dbReference>
<gene>
    <name evidence="3" type="primary">LOC111089865</name>
</gene>
<feature type="compositionally biased region" description="Basic and acidic residues" evidence="1">
    <location>
        <begin position="104"/>
        <end position="134"/>
    </location>
</feature>
<feature type="compositionally biased region" description="Polar residues" evidence="1">
    <location>
        <begin position="89"/>
        <end position="98"/>
    </location>
</feature>
<name>A0ABM1TSC7_LIMPO</name>
<organism evidence="2 3">
    <name type="scientific">Limulus polyphemus</name>
    <name type="common">Atlantic horseshoe crab</name>
    <dbReference type="NCBI Taxonomy" id="6850"/>
    <lineage>
        <taxon>Eukaryota</taxon>
        <taxon>Metazoa</taxon>
        <taxon>Ecdysozoa</taxon>
        <taxon>Arthropoda</taxon>
        <taxon>Chelicerata</taxon>
        <taxon>Merostomata</taxon>
        <taxon>Xiphosura</taxon>
        <taxon>Limulidae</taxon>
        <taxon>Limulus</taxon>
    </lineage>
</organism>
<protein>
    <submittedName>
        <fullName evidence="3">Uncharacterized protein LOC111089865</fullName>
    </submittedName>
</protein>
<evidence type="ECO:0000256" key="1">
    <source>
        <dbReference type="SAM" id="MobiDB-lite"/>
    </source>
</evidence>
<evidence type="ECO:0000313" key="3">
    <source>
        <dbReference type="RefSeq" id="XP_022258783.1"/>
    </source>
</evidence>
<keyword evidence="2" id="KW-1185">Reference proteome</keyword>
<proteinExistence type="predicted"/>
<dbReference type="RefSeq" id="XP_022258783.1">
    <property type="nucleotide sequence ID" value="XM_022403075.1"/>
</dbReference>
<reference evidence="3" key="1">
    <citation type="submission" date="2025-08" db="UniProtKB">
        <authorList>
            <consortium name="RefSeq"/>
        </authorList>
    </citation>
    <scope>IDENTIFICATION</scope>
    <source>
        <tissue evidence="3">Muscle</tissue>
    </source>
</reference>
<sequence>MTYTLPELVDLALCSPEVGAVNFNILRTVLLTIIEETDLNDIVVDIFEDTQYNGSLSPHSAKLVKGVSEASLKLRSSFEKHNSITKNVLVTGTDNSESPPVPTDDLKQSDKPCQDLLEERSLQGRGSDKIRQNVDDNLEPMPFPDQKLLVNLKQEPLTVPYLPSDENNIQSNHSKYDLKSPKKFKNSKYFRKLHNSYMINIARNMGLTDNDVIRTIETSIWGLQNRVTDLEKAVEELQVLSTNELSSTAKLTGDENLTLISNLRETTSFSSQVDGTEAGLKRHLKPSLQSTVDISVTLTIEDALGKLALKPSSANNFVHVATENVPS</sequence>
<dbReference type="GeneID" id="111089865"/>
<feature type="region of interest" description="Disordered" evidence="1">
    <location>
        <begin position="89"/>
        <end position="140"/>
    </location>
</feature>